<evidence type="ECO:0000256" key="8">
    <source>
        <dbReference type="RuleBase" id="RU004279"/>
    </source>
</evidence>
<dbReference type="EMBL" id="MH549643">
    <property type="protein sequence ID" value="AZU95838.1"/>
    <property type="molecule type" value="Genomic_DNA"/>
</dbReference>
<feature type="region of interest" description="Disordered" evidence="9">
    <location>
        <begin position="566"/>
        <end position="595"/>
    </location>
</feature>
<dbReference type="Pfam" id="PF00623">
    <property type="entry name" value="RNA_pol_Rpb1_2"/>
    <property type="match status" value="2"/>
</dbReference>
<name>A0A3T0IAX1_9TRAC</name>
<dbReference type="SMART" id="SM00663">
    <property type="entry name" value="RPOLA_N"/>
    <property type="match status" value="1"/>
</dbReference>
<dbReference type="InterPro" id="IPR007080">
    <property type="entry name" value="RNA_pol_Rpb1_1"/>
</dbReference>
<comment type="similarity">
    <text evidence="2">Belongs to the RNA polymerase beta' chain family. RpoC1 subfamily.</text>
</comment>
<keyword evidence="3 8" id="KW-0240">DNA-directed RNA polymerase</keyword>
<evidence type="ECO:0000259" key="10">
    <source>
        <dbReference type="SMART" id="SM00663"/>
    </source>
</evidence>
<evidence type="ECO:0000256" key="4">
    <source>
        <dbReference type="ARBA" id="ARBA00022679"/>
    </source>
</evidence>
<evidence type="ECO:0000256" key="7">
    <source>
        <dbReference type="ARBA" id="ARBA00048552"/>
    </source>
</evidence>
<organism evidence="11">
    <name type="scientific">Selaginella kraussiana</name>
    <dbReference type="NCBI Taxonomy" id="81964"/>
    <lineage>
        <taxon>Eukaryota</taxon>
        <taxon>Viridiplantae</taxon>
        <taxon>Streptophyta</taxon>
        <taxon>Embryophyta</taxon>
        <taxon>Tracheophyta</taxon>
        <taxon>Lycopodiopsida</taxon>
        <taxon>Selaginellales</taxon>
        <taxon>Selaginellaceae</taxon>
        <taxon>Selaginella</taxon>
    </lineage>
</organism>
<feature type="domain" description="RNA polymerase N-terminal" evidence="10">
    <location>
        <begin position="265"/>
        <end position="546"/>
    </location>
</feature>
<dbReference type="InterPro" id="IPR045867">
    <property type="entry name" value="DNA-dir_RpoC_beta_prime"/>
</dbReference>
<dbReference type="GO" id="GO:0000428">
    <property type="term" value="C:DNA-directed RNA polymerase complex"/>
    <property type="evidence" value="ECO:0007669"/>
    <property type="project" value="UniProtKB-KW"/>
</dbReference>
<dbReference type="PANTHER" id="PTHR19376">
    <property type="entry name" value="DNA-DIRECTED RNA POLYMERASE"/>
    <property type="match status" value="1"/>
</dbReference>
<evidence type="ECO:0000256" key="5">
    <source>
        <dbReference type="ARBA" id="ARBA00022695"/>
    </source>
</evidence>
<dbReference type="InterPro" id="IPR044893">
    <property type="entry name" value="RNA_pol_Rpb1_clamp_domain"/>
</dbReference>
<gene>
    <name evidence="11" type="primary">rpoC1</name>
</gene>
<geneLocation type="plastid" evidence="11"/>
<proteinExistence type="inferred from homology"/>
<evidence type="ECO:0000256" key="2">
    <source>
        <dbReference type="ARBA" id="ARBA00007207"/>
    </source>
</evidence>
<dbReference type="PANTHER" id="PTHR19376:SF54">
    <property type="entry name" value="DNA-DIRECTED RNA POLYMERASE SUBUNIT BETA"/>
    <property type="match status" value="1"/>
</dbReference>
<dbReference type="AlphaFoldDB" id="A0A3T0IAX1"/>
<evidence type="ECO:0000256" key="9">
    <source>
        <dbReference type="SAM" id="MobiDB-lite"/>
    </source>
</evidence>
<keyword evidence="6 8" id="KW-0804">Transcription</keyword>
<accession>A0A3T0IAX1</accession>
<dbReference type="EC" id="2.7.7.6" evidence="8"/>
<dbReference type="Gene3D" id="1.10.274.100">
    <property type="entry name" value="RNA polymerase Rpb1, domain 3"/>
    <property type="match status" value="1"/>
</dbReference>
<dbReference type="Pfam" id="PF04997">
    <property type="entry name" value="RNA_pol_Rpb1_1"/>
    <property type="match status" value="1"/>
</dbReference>
<dbReference type="GO" id="GO:0006351">
    <property type="term" value="P:DNA-templated transcription"/>
    <property type="evidence" value="ECO:0007669"/>
    <property type="project" value="InterPro"/>
</dbReference>
<evidence type="ECO:0000256" key="6">
    <source>
        <dbReference type="ARBA" id="ARBA00023163"/>
    </source>
</evidence>
<reference evidence="11" key="1">
    <citation type="journal article" date="2018" name="New Phytol.">
        <title>Lycophyte plastid genomics: extreme variation in GC, gene and intron content and multiple inversions between a direct and inverted orientation of the rRNA repeat.</title>
        <authorList>
            <person name="Mower J.P."/>
            <person name="Ma P.F."/>
            <person name="Grewe F."/>
            <person name="Taylor A."/>
            <person name="Michael T.P."/>
            <person name="VanBuren R."/>
            <person name="Qiu Y.L."/>
        </authorList>
    </citation>
    <scope>NUCLEOTIDE SEQUENCE</scope>
</reference>
<keyword evidence="4 8" id="KW-0808">Transferase</keyword>
<keyword evidence="5 8" id="KW-0548">Nucleotidyltransferase</keyword>
<dbReference type="SUPFAM" id="SSF64484">
    <property type="entry name" value="beta and beta-prime subunits of DNA dependent RNA-polymerase"/>
    <property type="match status" value="1"/>
</dbReference>
<evidence type="ECO:0000256" key="3">
    <source>
        <dbReference type="ARBA" id="ARBA00022478"/>
    </source>
</evidence>
<evidence type="ECO:0000256" key="1">
    <source>
        <dbReference type="ARBA" id="ARBA00004026"/>
    </source>
</evidence>
<protein>
    <recommendedName>
        <fullName evidence="8">DNA-directed RNA polymerase subunit</fullName>
        <ecNumber evidence="8">2.7.7.6</ecNumber>
    </recommendedName>
</protein>
<dbReference type="GO" id="GO:0003899">
    <property type="term" value="F:DNA-directed RNA polymerase activity"/>
    <property type="evidence" value="ECO:0007669"/>
    <property type="project" value="UniProtKB-EC"/>
</dbReference>
<dbReference type="GeneID" id="39109946"/>
<dbReference type="Gene3D" id="2.40.40.20">
    <property type="match status" value="1"/>
</dbReference>
<dbReference type="InterPro" id="IPR000722">
    <property type="entry name" value="RNA_pol_asu"/>
</dbReference>
<keyword evidence="11" id="KW-0934">Plastid</keyword>
<comment type="function">
    <text evidence="1 8">DNA-dependent RNA polymerase catalyzes the transcription of DNA into RNA using the four ribonucleoside triphosphates as substrates.</text>
</comment>
<dbReference type="InterPro" id="IPR042102">
    <property type="entry name" value="RNA_pol_Rpb1_3_sf"/>
</dbReference>
<dbReference type="RefSeq" id="YP_009555721.1">
    <property type="nucleotide sequence ID" value="NC_040926.1"/>
</dbReference>
<feature type="compositionally biased region" description="Polar residues" evidence="9">
    <location>
        <begin position="569"/>
        <end position="588"/>
    </location>
</feature>
<dbReference type="Gene3D" id="1.10.40.90">
    <property type="match status" value="1"/>
</dbReference>
<dbReference type="GO" id="GO:0003677">
    <property type="term" value="F:DNA binding"/>
    <property type="evidence" value="ECO:0007669"/>
    <property type="project" value="InterPro"/>
</dbReference>
<dbReference type="Gene3D" id="4.10.860.120">
    <property type="entry name" value="RNA polymerase II, clamp domain"/>
    <property type="match status" value="1"/>
</dbReference>
<comment type="catalytic activity">
    <reaction evidence="7 8">
        <text>RNA(n) + a ribonucleoside 5'-triphosphate = RNA(n+1) + diphosphate</text>
        <dbReference type="Rhea" id="RHEA:21248"/>
        <dbReference type="Rhea" id="RHEA-COMP:14527"/>
        <dbReference type="Rhea" id="RHEA-COMP:17342"/>
        <dbReference type="ChEBI" id="CHEBI:33019"/>
        <dbReference type="ChEBI" id="CHEBI:61557"/>
        <dbReference type="ChEBI" id="CHEBI:140395"/>
        <dbReference type="EC" id="2.7.7.6"/>
    </reaction>
</comment>
<sequence>MIYRNKYQYVRIGLASPGQIRIRAEKVLPTGETVGRVNRPSTFHYGGNEPERDGIFCERIFGPIRSRVCACGKYWSVEDGDGGASGFREDCGVEYFESRARRYRMGYVESACAVTHVWYPKNVPSYISNILSEPLQELESLAYCDPLLAKPVIGKPTLLGVKRGFLKRDGYGAWSGTIPCFSNCPEHDEFMDREVTTGGAAVAELSAGLDLKVLLDRAYAEWEFWVINGPTGDESVDRIIRGGKDLLARRMRLIKNFVRTETDPEWMVLSLSPVLPPEPRPVVRLGGGKMISSDVNEIYRRIVLRNDSLGNLLARRVFAPEGVIICQKKLLQGAVDALLGNGIGGEPVIDTGERSLKSLSDMVRGRGGRFRENLLGKRVDYSGRSVIAVGPYLPLHQCGLPRGMAVELSQPFIIRGLVGRGLAPSVRAAKVLLRRRMPLIWQMLKEVMRGHTVLLNRAPTLHRPGIQAFEPVLSDGRAIRLHPLVCAGSNADFDGDQMAVHVPLSVGAQAEARPSALSYMSLLSPAAGDPISAPNQDMLLGLYLLTMGGGPGIRWSRCSPSRRHGSGYYVSSNKRNPPGNPTNRGRASSRTEPKKRIELQNPLWIRCSMYDLRVMNSIDREEPIEIQYEPVDRTYNQTHEHFEIGEGKQGAPSICVRTTVGRSPSNKRMELSLVGSHNNDSLRAGIMLPFQNLP</sequence>
<dbReference type="InterPro" id="IPR006592">
    <property type="entry name" value="RNA_pol_N"/>
</dbReference>
<evidence type="ECO:0000313" key="11">
    <source>
        <dbReference type="EMBL" id="AZU95838.1"/>
    </source>
</evidence>